<name>A0A0P9CPQ2_9CHLR</name>
<feature type="non-terminal residue" evidence="6">
    <location>
        <position position="247"/>
    </location>
</feature>
<dbReference type="PATRIC" id="fig|186479.3.peg.6351"/>
<dbReference type="Gene3D" id="2.115.10.20">
    <property type="entry name" value="Glycosyl hydrolase domain, family 43"/>
    <property type="match status" value="1"/>
</dbReference>
<gene>
    <name evidence="6" type="ORF">SE17_40420</name>
</gene>
<accession>A0A0P9CPQ2</accession>
<comment type="caution">
    <text evidence="6">The sequence shown here is derived from an EMBL/GenBank/DDBJ whole genome shotgun (WGS) entry which is preliminary data.</text>
</comment>
<keyword evidence="7" id="KW-1185">Reference proteome</keyword>
<dbReference type="InterPro" id="IPR035992">
    <property type="entry name" value="Ricin_B-like_lectins"/>
</dbReference>
<keyword evidence="3" id="KW-0378">Hydrolase</keyword>
<dbReference type="PANTHER" id="PTHR43817">
    <property type="entry name" value="GLYCOSYL HYDROLASE"/>
    <property type="match status" value="1"/>
</dbReference>
<evidence type="ECO:0000313" key="7">
    <source>
        <dbReference type="Proteomes" id="UP000050509"/>
    </source>
</evidence>
<dbReference type="Pfam" id="PF04616">
    <property type="entry name" value="Glyco_hydro_43"/>
    <property type="match status" value="1"/>
</dbReference>
<dbReference type="InterPro" id="IPR023296">
    <property type="entry name" value="Glyco_hydro_beta-prop_sf"/>
</dbReference>
<feature type="non-terminal residue" evidence="6">
    <location>
        <position position="1"/>
    </location>
</feature>
<evidence type="ECO:0000313" key="6">
    <source>
        <dbReference type="EMBL" id="KPV48001.1"/>
    </source>
</evidence>
<dbReference type="CDD" id="cd18820">
    <property type="entry name" value="GH43_LbAraf43-like"/>
    <property type="match status" value="1"/>
</dbReference>
<comment type="similarity">
    <text evidence="1">Belongs to the glycosyl hydrolase 43 family.</text>
</comment>
<dbReference type="CDD" id="cd00161">
    <property type="entry name" value="beta-trefoil_Ricin-like"/>
    <property type="match status" value="1"/>
</dbReference>
<keyword evidence="2" id="KW-0732">Signal</keyword>
<dbReference type="PANTHER" id="PTHR43817:SF1">
    <property type="entry name" value="HYDROLASE, FAMILY 43, PUTATIVE (AFU_ORTHOLOGUE AFUA_3G01660)-RELATED"/>
    <property type="match status" value="1"/>
</dbReference>
<dbReference type="InterPro" id="IPR006710">
    <property type="entry name" value="Glyco_hydro_43"/>
</dbReference>
<proteinExistence type="inferred from homology"/>
<evidence type="ECO:0000256" key="3">
    <source>
        <dbReference type="ARBA" id="ARBA00022801"/>
    </source>
</evidence>
<evidence type="ECO:0000256" key="1">
    <source>
        <dbReference type="ARBA" id="ARBA00009865"/>
    </source>
</evidence>
<dbReference type="GO" id="GO:0004553">
    <property type="term" value="F:hydrolase activity, hydrolyzing O-glycosyl compounds"/>
    <property type="evidence" value="ECO:0007669"/>
    <property type="project" value="InterPro"/>
</dbReference>
<feature type="site" description="Important for catalytic activity, responsible for pKa modulation of the active site Glu and correct orientation of both the proton donor and substrate" evidence="5">
    <location>
        <position position="7"/>
    </location>
</feature>
<organism evidence="6 7">
    <name type="scientific">Kouleothrix aurantiaca</name>
    <dbReference type="NCBI Taxonomy" id="186479"/>
    <lineage>
        <taxon>Bacteria</taxon>
        <taxon>Bacillati</taxon>
        <taxon>Chloroflexota</taxon>
        <taxon>Chloroflexia</taxon>
        <taxon>Chloroflexales</taxon>
        <taxon>Roseiflexineae</taxon>
        <taxon>Roseiflexaceae</taxon>
        <taxon>Kouleothrix</taxon>
    </lineage>
</organism>
<dbReference type="Proteomes" id="UP000050509">
    <property type="component" value="Unassembled WGS sequence"/>
</dbReference>
<evidence type="ECO:0000256" key="2">
    <source>
        <dbReference type="ARBA" id="ARBA00022729"/>
    </source>
</evidence>
<evidence type="ECO:0000256" key="4">
    <source>
        <dbReference type="ARBA" id="ARBA00023295"/>
    </source>
</evidence>
<evidence type="ECO:0008006" key="8">
    <source>
        <dbReference type="Google" id="ProtNLM"/>
    </source>
</evidence>
<dbReference type="EMBL" id="LJCR01003035">
    <property type="protein sequence ID" value="KPV48001.1"/>
    <property type="molecule type" value="Genomic_DNA"/>
</dbReference>
<protein>
    <recommendedName>
        <fullName evidence="8">Ricin B lectin domain-containing protein</fullName>
    </recommendedName>
</protein>
<reference evidence="6 7" key="1">
    <citation type="submission" date="2015-09" db="EMBL/GenBank/DDBJ databases">
        <title>Draft genome sequence of Kouleothrix aurantiaca JCM 19913.</title>
        <authorList>
            <person name="Hemp J."/>
        </authorList>
    </citation>
    <scope>NUCLEOTIDE SEQUENCE [LARGE SCALE GENOMIC DNA]</scope>
    <source>
        <strain evidence="6 7">COM-B</strain>
    </source>
</reference>
<sequence length="247" mass="26553">NNGWAIDGSILRMPGNKLYFLFSSWVGDNQNMFIAPMSDPWTISGARVLLSTPTYPWERATGNVNEGPEVLQHGGDTFIIYSASACWGPDYKLGLLRYAGGDVLDAKSWQKQDKPVFERNDKDNVYAPGHNGFFTSPDGKENWLVYHANSLPADGCANVRTTRVQPFTWNADGTPNFGTPLALDTPIPVPSGEQAAAPAVSATAYALVGRDGGQCLSAQNGALALAACDNGAGQQWQITYLGNGYSK</sequence>
<keyword evidence="4" id="KW-0326">Glycosidase</keyword>
<dbReference type="SUPFAM" id="SSF75005">
    <property type="entry name" value="Arabinanase/levansucrase/invertase"/>
    <property type="match status" value="1"/>
</dbReference>
<evidence type="ECO:0000256" key="5">
    <source>
        <dbReference type="PIRSR" id="PIRSR606710-2"/>
    </source>
</evidence>
<dbReference type="AlphaFoldDB" id="A0A0P9CPQ2"/>
<dbReference type="SUPFAM" id="SSF50370">
    <property type="entry name" value="Ricin B-like lectins"/>
    <property type="match status" value="1"/>
</dbReference>
<dbReference type="GO" id="GO:0005975">
    <property type="term" value="P:carbohydrate metabolic process"/>
    <property type="evidence" value="ECO:0007669"/>
    <property type="project" value="InterPro"/>
</dbReference>